<dbReference type="FunCoup" id="E3N9Q0">
    <property type="interactions" value="260"/>
</dbReference>
<dbReference type="InParanoid" id="E3N9Q0"/>
<feature type="compositionally biased region" description="Acidic residues" evidence="1">
    <location>
        <begin position="250"/>
        <end position="266"/>
    </location>
</feature>
<gene>
    <name evidence="2" type="ORF">CRE_01326</name>
</gene>
<organism evidence="3">
    <name type="scientific">Caenorhabditis remanei</name>
    <name type="common">Caenorhabditis vulgaris</name>
    <dbReference type="NCBI Taxonomy" id="31234"/>
    <lineage>
        <taxon>Eukaryota</taxon>
        <taxon>Metazoa</taxon>
        <taxon>Ecdysozoa</taxon>
        <taxon>Nematoda</taxon>
        <taxon>Chromadorea</taxon>
        <taxon>Rhabditida</taxon>
        <taxon>Rhabditina</taxon>
        <taxon>Rhabditomorpha</taxon>
        <taxon>Rhabditoidea</taxon>
        <taxon>Rhabditidae</taxon>
        <taxon>Peloderinae</taxon>
        <taxon>Caenorhabditis</taxon>
    </lineage>
</organism>
<dbReference type="Proteomes" id="UP000008281">
    <property type="component" value="Unassembled WGS sequence"/>
</dbReference>
<name>E3N9Q0_CAERE</name>
<feature type="region of interest" description="Disordered" evidence="1">
    <location>
        <begin position="245"/>
        <end position="269"/>
    </location>
</feature>
<evidence type="ECO:0000313" key="3">
    <source>
        <dbReference type="Proteomes" id="UP000008281"/>
    </source>
</evidence>
<evidence type="ECO:0000256" key="1">
    <source>
        <dbReference type="SAM" id="MobiDB-lite"/>
    </source>
</evidence>
<protein>
    <submittedName>
        <fullName evidence="2">Uncharacterized protein</fullName>
    </submittedName>
</protein>
<accession>E3N9Q0</accession>
<keyword evidence="3" id="KW-1185">Reference proteome</keyword>
<dbReference type="EMBL" id="DS268567">
    <property type="protein sequence ID" value="EFO90417.1"/>
    <property type="molecule type" value="Genomic_DNA"/>
</dbReference>
<dbReference type="HOGENOM" id="CLU_957238_0_0_1"/>
<proteinExistence type="predicted"/>
<dbReference type="AlphaFoldDB" id="E3N9Q0"/>
<sequence length="291" mass="33653">MMSLISRLRKLSQAEAKITSQAAEIQKLESWITNLTTMANIQQSIPARLLNVEKELGRVSSKLEEAELKKENERLKEQKKELEAMLQSKKKLEEEVENGKKIIAQQAAELTESKNLIAEKNAEIQNLIKNSVKDQLSARLLNVENVLARFEEAELKKENEPMLQLAHLKKENKSLKNAKKEAELKIKELLRENEILNYDLHRTEGKVADLQTVILKSKEEEDAKLQKVEELMAVLEKDVEKLKMVQEQDLATDDEESEDEEEELEEEKSARRFIDMRLPCNLINSLQLREI</sequence>
<reference evidence="2" key="1">
    <citation type="submission" date="2007-07" db="EMBL/GenBank/DDBJ databases">
        <title>PCAP assembly of the Caenorhabditis remanei genome.</title>
        <authorList>
            <consortium name="The Caenorhabditis remanei Sequencing Consortium"/>
            <person name="Wilson R.K."/>
        </authorList>
    </citation>
    <scope>NUCLEOTIDE SEQUENCE [LARGE SCALE GENOMIC DNA]</scope>
    <source>
        <strain evidence="2">PB4641</strain>
    </source>
</reference>
<evidence type="ECO:0000313" key="2">
    <source>
        <dbReference type="EMBL" id="EFO90417.1"/>
    </source>
</evidence>